<organism evidence="2 3">
    <name type="scientific">Dreissena polymorpha</name>
    <name type="common">Zebra mussel</name>
    <name type="synonym">Mytilus polymorpha</name>
    <dbReference type="NCBI Taxonomy" id="45954"/>
    <lineage>
        <taxon>Eukaryota</taxon>
        <taxon>Metazoa</taxon>
        <taxon>Spiralia</taxon>
        <taxon>Lophotrochozoa</taxon>
        <taxon>Mollusca</taxon>
        <taxon>Bivalvia</taxon>
        <taxon>Autobranchia</taxon>
        <taxon>Heteroconchia</taxon>
        <taxon>Euheterodonta</taxon>
        <taxon>Imparidentia</taxon>
        <taxon>Neoheterodontei</taxon>
        <taxon>Myida</taxon>
        <taxon>Dreissenoidea</taxon>
        <taxon>Dreissenidae</taxon>
        <taxon>Dreissena</taxon>
    </lineage>
</organism>
<keyword evidence="1" id="KW-1133">Transmembrane helix</keyword>
<feature type="transmembrane region" description="Helical" evidence="1">
    <location>
        <begin position="6"/>
        <end position="24"/>
    </location>
</feature>
<keyword evidence="3" id="KW-1185">Reference proteome</keyword>
<keyword evidence="1" id="KW-0472">Membrane</keyword>
<reference evidence="2" key="2">
    <citation type="submission" date="2020-11" db="EMBL/GenBank/DDBJ databases">
        <authorList>
            <person name="McCartney M.A."/>
            <person name="Auch B."/>
            <person name="Kono T."/>
            <person name="Mallez S."/>
            <person name="Becker A."/>
            <person name="Gohl D.M."/>
            <person name="Silverstein K.A.T."/>
            <person name="Koren S."/>
            <person name="Bechman K.B."/>
            <person name="Herman A."/>
            <person name="Abrahante J.E."/>
            <person name="Garbe J."/>
        </authorList>
    </citation>
    <scope>NUCLEOTIDE SEQUENCE</scope>
    <source>
        <strain evidence="2">Duluth1</strain>
        <tissue evidence="2">Whole animal</tissue>
    </source>
</reference>
<name>A0A9D4DHK9_DREPO</name>
<reference evidence="2" key="1">
    <citation type="journal article" date="2019" name="bioRxiv">
        <title>The Genome of the Zebra Mussel, Dreissena polymorpha: A Resource for Invasive Species Research.</title>
        <authorList>
            <person name="McCartney M.A."/>
            <person name="Auch B."/>
            <person name="Kono T."/>
            <person name="Mallez S."/>
            <person name="Zhang Y."/>
            <person name="Obille A."/>
            <person name="Becker A."/>
            <person name="Abrahante J.E."/>
            <person name="Garbe J."/>
            <person name="Badalamenti J.P."/>
            <person name="Herman A."/>
            <person name="Mangelson H."/>
            <person name="Liachko I."/>
            <person name="Sullivan S."/>
            <person name="Sone E.D."/>
            <person name="Koren S."/>
            <person name="Silverstein K.A.T."/>
            <person name="Beckman K.B."/>
            <person name="Gohl D.M."/>
        </authorList>
    </citation>
    <scope>NUCLEOTIDE SEQUENCE</scope>
    <source>
        <strain evidence="2">Duluth1</strain>
        <tissue evidence="2">Whole animal</tissue>
    </source>
</reference>
<gene>
    <name evidence="2" type="ORF">DPMN_183455</name>
</gene>
<evidence type="ECO:0000313" key="2">
    <source>
        <dbReference type="EMBL" id="KAH3748966.1"/>
    </source>
</evidence>
<keyword evidence="1" id="KW-0812">Transmembrane</keyword>
<protein>
    <submittedName>
        <fullName evidence="2">Uncharacterized protein</fullName>
    </submittedName>
</protein>
<dbReference type="EMBL" id="JAIWYP010000010">
    <property type="protein sequence ID" value="KAH3748966.1"/>
    <property type="molecule type" value="Genomic_DNA"/>
</dbReference>
<proteinExistence type="predicted"/>
<evidence type="ECO:0000256" key="1">
    <source>
        <dbReference type="SAM" id="Phobius"/>
    </source>
</evidence>
<sequence length="54" mass="6002">MYIGVGVGFFVLVVINVAVIVIVTKKLRRRNTPMPNTFTPQINEVSCNPLVNTQ</sequence>
<dbReference type="AlphaFoldDB" id="A0A9D4DHK9"/>
<comment type="caution">
    <text evidence="2">The sequence shown here is derived from an EMBL/GenBank/DDBJ whole genome shotgun (WGS) entry which is preliminary data.</text>
</comment>
<evidence type="ECO:0000313" key="3">
    <source>
        <dbReference type="Proteomes" id="UP000828390"/>
    </source>
</evidence>
<accession>A0A9D4DHK9</accession>
<dbReference type="Proteomes" id="UP000828390">
    <property type="component" value="Unassembled WGS sequence"/>
</dbReference>